<dbReference type="InterPro" id="IPR003675">
    <property type="entry name" value="Rce1/LyrA-like_dom"/>
</dbReference>
<organism evidence="3 4">
    <name type="scientific">Terrabacter lapilli</name>
    <dbReference type="NCBI Taxonomy" id="436231"/>
    <lineage>
        <taxon>Bacteria</taxon>
        <taxon>Bacillati</taxon>
        <taxon>Actinomycetota</taxon>
        <taxon>Actinomycetes</taxon>
        <taxon>Micrococcales</taxon>
        <taxon>Intrasporangiaceae</taxon>
        <taxon>Terrabacter</taxon>
    </lineage>
</organism>
<dbReference type="Pfam" id="PF02517">
    <property type="entry name" value="Rce1-like"/>
    <property type="match status" value="1"/>
</dbReference>
<keyword evidence="4" id="KW-1185">Reference proteome</keyword>
<feature type="transmembrane region" description="Helical" evidence="1">
    <location>
        <begin position="189"/>
        <end position="206"/>
    </location>
</feature>
<proteinExistence type="predicted"/>
<feature type="domain" description="CAAX prenyl protease 2/Lysostaphin resistance protein A-like" evidence="2">
    <location>
        <begin position="142"/>
        <end position="225"/>
    </location>
</feature>
<dbReference type="Proteomes" id="UP001500013">
    <property type="component" value="Unassembled WGS sequence"/>
</dbReference>
<feature type="transmembrane region" description="Helical" evidence="1">
    <location>
        <begin position="218"/>
        <end position="236"/>
    </location>
</feature>
<keyword evidence="1" id="KW-0812">Transmembrane</keyword>
<feature type="transmembrane region" description="Helical" evidence="1">
    <location>
        <begin position="104"/>
        <end position="126"/>
    </location>
</feature>
<name>A0ABN2RX18_9MICO</name>
<protein>
    <submittedName>
        <fullName evidence="3">Type II CAAX endopeptidase family protein</fullName>
    </submittedName>
</protein>
<reference evidence="3 4" key="1">
    <citation type="journal article" date="2019" name="Int. J. Syst. Evol. Microbiol.">
        <title>The Global Catalogue of Microorganisms (GCM) 10K type strain sequencing project: providing services to taxonomists for standard genome sequencing and annotation.</title>
        <authorList>
            <consortium name="The Broad Institute Genomics Platform"/>
            <consortium name="The Broad Institute Genome Sequencing Center for Infectious Disease"/>
            <person name="Wu L."/>
            <person name="Ma J."/>
        </authorList>
    </citation>
    <scope>NUCLEOTIDE SEQUENCE [LARGE SCALE GENOMIC DNA]</scope>
    <source>
        <strain evidence="3 4">JCM 15628</strain>
    </source>
</reference>
<evidence type="ECO:0000313" key="4">
    <source>
        <dbReference type="Proteomes" id="UP001500013"/>
    </source>
</evidence>
<evidence type="ECO:0000259" key="2">
    <source>
        <dbReference type="Pfam" id="PF02517"/>
    </source>
</evidence>
<feature type="transmembrane region" description="Helical" evidence="1">
    <location>
        <begin position="36"/>
        <end position="55"/>
    </location>
</feature>
<evidence type="ECO:0000313" key="3">
    <source>
        <dbReference type="EMBL" id="GAA1976466.1"/>
    </source>
</evidence>
<keyword evidence="1" id="KW-0472">Membrane</keyword>
<accession>A0ABN2RX18</accession>
<keyword evidence="1" id="KW-1133">Transmembrane helix</keyword>
<evidence type="ECO:0000256" key="1">
    <source>
        <dbReference type="SAM" id="Phobius"/>
    </source>
</evidence>
<comment type="caution">
    <text evidence="3">The sequence shown here is derived from an EMBL/GenBank/DDBJ whole genome shotgun (WGS) entry which is preliminary data.</text>
</comment>
<sequence>MRGPIAELRAFLDAALLEPVKGQHPDPPQARTRRRVVVAVTFVIGSVVLGWALRIKPGDPLFYAGSLALAAVWALGALASGPLHFGRGHTRSGQRESRPVVQSLALGALVLVVFLVGSLVVARIPFLREPVDALLDHARFGSLPAVLAITVLNGIAEELYFRGALYAALPSHAVAVTTVLYALTTVGSGIPLLVLAAAVVGLVTALQRRVTGGILGPIITHVTWSTGMLLLLPPALELTR</sequence>
<dbReference type="RefSeq" id="WP_344060231.1">
    <property type="nucleotide sequence ID" value="NZ_BAAAPU010000007.1"/>
</dbReference>
<feature type="transmembrane region" description="Helical" evidence="1">
    <location>
        <begin position="61"/>
        <end position="83"/>
    </location>
</feature>
<gene>
    <name evidence="3" type="ORF">GCM10009817_15930</name>
</gene>
<dbReference type="EMBL" id="BAAAPU010000007">
    <property type="protein sequence ID" value="GAA1976466.1"/>
    <property type="molecule type" value="Genomic_DNA"/>
</dbReference>